<keyword evidence="3" id="KW-1185">Reference proteome</keyword>
<dbReference type="InterPro" id="IPR001494">
    <property type="entry name" value="Importin-beta_N"/>
</dbReference>
<name>A0AAW1S495_9CHLO</name>
<proteinExistence type="predicted"/>
<dbReference type="PANTHER" id="PTHR12363:SF54">
    <property type="entry name" value="NUCLEAR TRANSPORT RECEPTOR"/>
    <property type="match status" value="1"/>
</dbReference>
<dbReference type="GO" id="GO:0006606">
    <property type="term" value="P:protein import into nucleus"/>
    <property type="evidence" value="ECO:0007669"/>
    <property type="project" value="TreeGrafter"/>
</dbReference>
<dbReference type="Gene3D" id="1.25.10.10">
    <property type="entry name" value="Leucine-rich Repeat Variant"/>
    <property type="match status" value="1"/>
</dbReference>
<evidence type="ECO:0000313" key="3">
    <source>
        <dbReference type="Proteomes" id="UP001445335"/>
    </source>
</evidence>
<comment type="caution">
    <text evidence="2">The sequence shown here is derived from an EMBL/GenBank/DDBJ whole genome shotgun (WGS) entry which is preliminary data.</text>
</comment>
<dbReference type="Proteomes" id="UP001445335">
    <property type="component" value="Unassembled WGS sequence"/>
</dbReference>
<protein>
    <recommendedName>
        <fullName evidence="1">Importin N-terminal domain-containing protein</fullName>
    </recommendedName>
</protein>
<evidence type="ECO:0000313" key="2">
    <source>
        <dbReference type="EMBL" id="KAK9840742.1"/>
    </source>
</evidence>
<dbReference type="InterPro" id="IPR016024">
    <property type="entry name" value="ARM-type_fold"/>
</dbReference>
<dbReference type="GO" id="GO:0031267">
    <property type="term" value="F:small GTPase binding"/>
    <property type="evidence" value="ECO:0007669"/>
    <property type="project" value="InterPro"/>
</dbReference>
<dbReference type="SUPFAM" id="SSF48371">
    <property type="entry name" value="ARM repeat"/>
    <property type="match status" value="1"/>
</dbReference>
<sequence>MGSSQDLHAAILALYNGSSSQEQRSAASRWLNAYAATDGAWQGALELAAPGASSEVRFFAANLLLSKVRQGWGCLAPEARAHLAAAISERQAAAAEGSQAAPELVLQRLCLALGAVAALDGPPAVNAIVSRGLAQARVVPHAGLDLLAALAEEGDALGPSRRSAALTALAWRAPEVLSLAASLAPEPGEKRREGALLRCVGAWLRLNPSGSGGGLLSPGELQRSQPGLLAALMGWLGVGGASAQAAAADALVTVLGPGRDGRVAEGLRRIACVAAAIAERAPEVVSAAEPEGAELAGAMLRCVAELALDAADGALDFFAALAAVPLAERVPALREPMAQGLAHALLASIAFPQGFVRWEDAEIDEDAFHRFREQAAAEALGSAYAVLRADYLDLCGAALQGAASWQAAEAALTALRLVAAEVQARVLRPGRAGAVAAQDAARCGAFLATLFAHACGDGGYALVGNAWLATAAARLAGDYAAWLGGPGADSLEGALRLTLAVAALPGAAGPAAAAFRALCVRGAARLQAPAVLAALTGVAQGVLSPHGAAAAEEGAREAVVEGLSRVIASMPEAESGAASAAALDLTRPPLQRLQQLLAGGQPPSAGELAAAAAELRLLAAALRFLEFACAGAARPPAVHVLEAAFPMLEAAAAAPAWIGDAAVVAAMCETYQRTLLAGKAAAGPLLPSAVDALVSAWEAARPPAAAEALGTAVEVFGADAARQPLLATALERFCGAAAPADLGGALAGGPEGAAALLALLDRCLLLARGALAASNALPRALAWALDAARARELEPARAGLALLSHALSVAAGPLAAQVEGALAVGGAGTMAAALLRAAADTCPRQLLRPAAASLRALLASPKHGASVRHALVHALSAPDFPGVADGFLSAEDCHAFCAAALADPLLPNSRFAALLADFASIPRGEGTSDMLLAHQM</sequence>
<dbReference type="PANTHER" id="PTHR12363">
    <property type="entry name" value="TRANSPORTIN 3 AND IMPORTIN 13"/>
    <property type="match status" value="1"/>
</dbReference>
<accession>A0AAW1S495</accession>
<dbReference type="EMBL" id="JALJOU010000012">
    <property type="protein sequence ID" value="KAK9840742.1"/>
    <property type="molecule type" value="Genomic_DNA"/>
</dbReference>
<feature type="domain" description="Importin N-terminal" evidence="1">
    <location>
        <begin position="27"/>
        <end position="83"/>
    </location>
</feature>
<organism evidence="2 3">
    <name type="scientific">Elliptochloris bilobata</name>
    <dbReference type="NCBI Taxonomy" id="381761"/>
    <lineage>
        <taxon>Eukaryota</taxon>
        <taxon>Viridiplantae</taxon>
        <taxon>Chlorophyta</taxon>
        <taxon>core chlorophytes</taxon>
        <taxon>Trebouxiophyceae</taxon>
        <taxon>Trebouxiophyceae incertae sedis</taxon>
        <taxon>Elliptochloris clade</taxon>
        <taxon>Elliptochloris</taxon>
    </lineage>
</organism>
<dbReference type="InterPro" id="IPR051345">
    <property type="entry name" value="Importin_beta-like_NTR"/>
</dbReference>
<evidence type="ECO:0000259" key="1">
    <source>
        <dbReference type="Pfam" id="PF03810"/>
    </source>
</evidence>
<reference evidence="2 3" key="1">
    <citation type="journal article" date="2024" name="Nat. Commun.">
        <title>Phylogenomics reveals the evolutionary origins of lichenization in chlorophyte algae.</title>
        <authorList>
            <person name="Puginier C."/>
            <person name="Libourel C."/>
            <person name="Otte J."/>
            <person name="Skaloud P."/>
            <person name="Haon M."/>
            <person name="Grisel S."/>
            <person name="Petersen M."/>
            <person name="Berrin J.G."/>
            <person name="Delaux P.M."/>
            <person name="Dal Grande F."/>
            <person name="Keller J."/>
        </authorList>
    </citation>
    <scope>NUCLEOTIDE SEQUENCE [LARGE SCALE GENOMIC DNA]</scope>
    <source>
        <strain evidence="2 3">SAG 245.80</strain>
    </source>
</reference>
<dbReference type="GO" id="GO:0005737">
    <property type="term" value="C:cytoplasm"/>
    <property type="evidence" value="ECO:0007669"/>
    <property type="project" value="TreeGrafter"/>
</dbReference>
<gene>
    <name evidence="2" type="ORF">WJX81_001608</name>
</gene>
<dbReference type="AlphaFoldDB" id="A0AAW1S495"/>
<dbReference type="InterPro" id="IPR011989">
    <property type="entry name" value="ARM-like"/>
</dbReference>
<dbReference type="Pfam" id="PF03810">
    <property type="entry name" value="IBN_N"/>
    <property type="match status" value="1"/>
</dbReference>